<accession>A0ABV1FEB2</accession>
<feature type="domain" description="Peptidase M56" evidence="3">
    <location>
        <begin position="8"/>
        <end position="303"/>
    </location>
</feature>
<feature type="transmembrane region" description="Helical" evidence="2">
    <location>
        <begin position="129"/>
        <end position="148"/>
    </location>
</feature>
<dbReference type="InterPro" id="IPR052173">
    <property type="entry name" value="Beta-lactam_resp_regulator"/>
</dbReference>
<dbReference type="PANTHER" id="PTHR34978:SF3">
    <property type="entry name" value="SLR0241 PROTEIN"/>
    <property type="match status" value="1"/>
</dbReference>
<dbReference type="CDD" id="cd07341">
    <property type="entry name" value="M56_BlaR1_MecR1_like"/>
    <property type="match status" value="1"/>
</dbReference>
<evidence type="ECO:0000313" key="4">
    <source>
        <dbReference type="EMBL" id="MEQ2471733.1"/>
    </source>
</evidence>
<evidence type="ECO:0000256" key="1">
    <source>
        <dbReference type="SAM" id="MobiDB-lite"/>
    </source>
</evidence>
<evidence type="ECO:0000313" key="5">
    <source>
        <dbReference type="Proteomes" id="UP001438008"/>
    </source>
</evidence>
<reference evidence="4 5" key="1">
    <citation type="submission" date="2024-03" db="EMBL/GenBank/DDBJ databases">
        <title>Human intestinal bacterial collection.</title>
        <authorList>
            <person name="Pauvert C."/>
            <person name="Hitch T.C.A."/>
            <person name="Clavel T."/>
        </authorList>
    </citation>
    <scope>NUCLEOTIDE SEQUENCE [LARGE SCALE GENOMIC DNA]</scope>
    <source>
        <strain evidence="4 5">CLA-AA-H132</strain>
    </source>
</reference>
<feature type="region of interest" description="Disordered" evidence="1">
    <location>
        <begin position="335"/>
        <end position="360"/>
    </location>
</feature>
<name>A0ABV1FEB2_9FIRM</name>
<feature type="transmembrane region" description="Helical" evidence="2">
    <location>
        <begin position="6"/>
        <end position="27"/>
    </location>
</feature>
<dbReference type="RefSeq" id="WP_349163925.1">
    <property type="nucleotide sequence ID" value="NZ_JBBMFE010000003.1"/>
</dbReference>
<protein>
    <submittedName>
        <fullName evidence="4">M56 family metallopeptidase</fullName>
    </submittedName>
</protein>
<keyword evidence="5" id="KW-1185">Reference proteome</keyword>
<dbReference type="SUPFAM" id="SSF82171">
    <property type="entry name" value="DPP6 N-terminal domain-like"/>
    <property type="match status" value="1"/>
</dbReference>
<gene>
    <name evidence="4" type="ORF">WMO29_04405</name>
</gene>
<dbReference type="PANTHER" id="PTHR34978">
    <property type="entry name" value="POSSIBLE SENSOR-TRANSDUCER PROTEIN BLAR"/>
    <property type="match status" value="1"/>
</dbReference>
<feature type="transmembrane region" description="Helical" evidence="2">
    <location>
        <begin position="39"/>
        <end position="57"/>
    </location>
</feature>
<sequence>MEKVFGAVLHLSLIGSYTVLLVVLLRFLMLKVLHCSRKLAYGLWLLVFLNFCVPTGLQSPFSLIPSRVETTAQNLENRSNELSGTIHQLSGTGLKSGMEAQFPEELQETQQNNLTGTETGISGQSKSTWNWSLMFRIVWLSGIVLLLIQQTVSTIKLKALLSKNRCVRSAPKQRIREYEKLPAPFVWGVLRPVICLPANLEETEKHYILAHEDYHRKRLDTLWKLLFLLIRTLHWFNPCVWLAYVLFCRDMEISCDEAVLQNSARDIRKDYAASLLKYAAKQNGYAVSSLTFGEPSLKSRIQNVLHYRKKTVGITLIGVIILVAAALGLLLRPTTPTTESDTESGTSAETGKTGSETTADHTILGNGSELIAVDGELYTMDRTKLYSDGAYLYYDSWNETGGVSRIWRQPFTVANMEMVAEGELLGSTADGSSLYYDPGDHSVWEYNTASGDTALLNPGNQNPITSLYVDENVVLTAAGHYEGSAGYFYGNFYSYNRKTGETTEAYLTDAPTFVVLNDTVYYQKYFNSPDGEDVPYGIYQTDLEFQNETRTALDMTLLGANEETGDLLAAVEPDYLSSIEPAYTQTDLDAISVANSRGWNQVLVDAGAVFGYTDSVNQTQLFNLDGFQYTDYADAEVTSVQYQDVSVLGDMLFVRMQLLGHFAKDGAGFQESVLREVWLKVRMDGKGAKLVDSTIYFPNGDTVNNSVTAEHANTANTDSMNEITNIEPAKNKN</sequence>
<dbReference type="EMBL" id="JBBMFE010000003">
    <property type="protein sequence ID" value="MEQ2471733.1"/>
    <property type="molecule type" value="Genomic_DNA"/>
</dbReference>
<proteinExistence type="predicted"/>
<keyword evidence="2" id="KW-1133">Transmembrane helix</keyword>
<dbReference type="Proteomes" id="UP001438008">
    <property type="component" value="Unassembled WGS sequence"/>
</dbReference>
<evidence type="ECO:0000256" key="2">
    <source>
        <dbReference type="SAM" id="Phobius"/>
    </source>
</evidence>
<dbReference type="InterPro" id="IPR008756">
    <property type="entry name" value="Peptidase_M56"/>
</dbReference>
<feature type="transmembrane region" description="Helical" evidence="2">
    <location>
        <begin position="312"/>
        <end position="331"/>
    </location>
</feature>
<keyword evidence="2" id="KW-0812">Transmembrane</keyword>
<comment type="caution">
    <text evidence="4">The sequence shown here is derived from an EMBL/GenBank/DDBJ whole genome shotgun (WGS) entry which is preliminary data.</text>
</comment>
<evidence type="ECO:0000259" key="3">
    <source>
        <dbReference type="Pfam" id="PF05569"/>
    </source>
</evidence>
<organism evidence="4 5">
    <name type="scientific">Laedolimicola intestinihominis</name>
    <dbReference type="NCBI Taxonomy" id="3133166"/>
    <lineage>
        <taxon>Bacteria</taxon>
        <taxon>Bacillati</taxon>
        <taxon>Bacillota</taxon>
        <taxon>Clostridia</taxon>
        <taxon>Lachnospirales</taxon>
        <taxon>Lachnospiraceae</taxon>
        <taxon>Laedolimicola</taxon>
    </lineage>
</organism>
<keyword evidence="2" id="KW-0472">Membrane</keyword>
<dbReference type="Pfam" id="PF05569">
    <property type="entry name" value="Peptidase_M56"/>
    <property type="match status" value="1"/>
</dbReference>
<feature type="compositionally biased region" description="Low complexity" evidence="1">
    <location>
        <begin position="335"/>
        <end position="350"/>
    </location>
</feature>